<proteinExistence type="predicted"/>
<feature type="non-terminal residue" evidence="2">
    <location>
        <position position="1"/>
    </location>
</feature>
<reference evidence="2" key="1">
    <citation type="journal article" date="2014" name="Front. Microbiol.">
        <title>High frequency of phylogenetically diverse reductive dehalogenase-homologous genes in deep subseafloor sedimentary metagenomes.</title>
        <authorList>
            <person name="Kawai M."/>
            <person name="Futagami T."/>
            <person name="Toyoda A."/>
            <person name="Takaki Y."/>
            <person name="Nishi S."/>
            <person name="Hori S."/>
            <person name="Arai W."/>
            <person name="Tsubouchi T."/>
            <person name="Morono Y."/>
            <person name="Uchiyama I."/>
            <person name="Ito T."/>
            <person name="Fujiyama A."/>
            <person name="Inagaki F."/>
            <person name="Takami H."/>
        </authorList>
    </citation>
    <scope>NUCLEOTIDE SEQUENCE</scope>
    <source>
        <strain evidence="2">Expedition CK06-06</strain>
    </source>
</reference>
<dbReference type="InterPro" id="IPR000120">
    <property type="entry name" value="Amidase"/>
</dbReference>
<dbReference type="InterPro" id="IPR023631">
    <property type="entry name" value="Amidase_dom"/>
</dbReference>
<dbReference type="PANTHER" id="PTHR11895">
    <property type="entry name" value="TRANSAMIDASE"/>
    <property type="match status" value="1"/>
</dbReference>
<feature type="domain" description="Amidase" evidence="1">
    <location>
        <begin position="1"/>
        <end position="76"/>
    </location>
</feature>
<protein>
    <recommendedName>
        <fullName evidence="1">Amidase domain-containing protein</fullName>
    </recommendedName>
</protein>
<organism evidence="2">
    <name type="scientific">marine sediment metagenome</name>
    <dbReference type="NCBI Taxonomy" id="412755"/>
    <lineage>
        <taxon>unclassified sequences</taxon>
        <taxon>metagenomes</taxon>
        <taxon>ecological metagenomes</taxon>
    </lineage>
</organism>
<dbReference type="SUPFAM" id="SSF75304">
    <property type="entry name" value="Amidase signature (AS) enzymes"/>
    <property type="match status" value="1"/>
</dbReference>
<evidence type="ECO:0000259" key="1">
    <source>
        <dbReference type="Pfam" id="PF01425"/>
    </source>
</evidence>
<dbReference type="EMBL" id="BARU01048391">
    <property type="protein sequence ID" value="GAH95934.1"/>
    <property type="molecule type" value="Genomic_DNA"/>
</dbReference>
<dbReference type="AlphaFoldDB" id="X1L0H3"/>
<feature type="non-terminal residue" evidence="2">
    <location>
        <position position="76"/>
    </location>
</feature>
<sequence length="76" mass="7623">ASVAADEAILALGTDTGGSIRQPASLCGVVGLKPTYGRVSRYGLIGLASSLDQIGPLTKDVSDAALLMNVISGHDP</sequence>
<name>X1L0H3_9ZZZZ</name>
<dbReference type="GO" id="GO:0003824">
    <property type="term" value="F:catalytic activity"/>
    <property type="evidence" value="ECO:0007669"/>
    <property type="project" value="InterPro"/>
</dbReference>
<dbReference type="InterPro" id="IPR036928">
    <property type="entry name" value="AS_sf"/>
</dbReference>
<dbReference type="Gene3D" id="3.90.1300.10">
    <property type="entry name" value="Amidase signature (AS) domain"/>
    <property type="match status" value="1"/>
</dbReference>
<gene>
    <name evidence="2" type="ORF">S03H2_71954</name>
</gene>
<dbReference type="PANTHER" id="PTHR11895:SF151">
    <property type="entry name" value="GLUTAMYL-TRNA(GLN) AMIDOTRANSFERASE SUBUNIT A"/>
    <property type="match status" value="1"/>
</dbReference>
<comment type="caution">
    <text evidence="2">The sequence shown here is derived from an EMBL/GenBank/DDBJ whole genome shotgun (WGS) entry which is preliminary data.</text>
</comment>
<dbReference type="Pfam" id="PF01425">
    <property type="entry name" value="Amidase"/>
    <property type="match status" value="1"/>
</dbReference>
<accession>X1L0H3</accession>
<evidence type="ECO:0000313" key="2">
    <source>
        <dbReference type="EMBL" id="GAH95934.1"/>
    </source>
</evidence>